<gene>
    <name evidence="2" type="ORF">TCIL3000_11_3530</name>
</gene>
<proteinExistence type="predicted"/>
<reference evidence="2" key="1">
    <citation type="journal article" date="2012" name="Proc. Natl. Acad. Sci. U.S.A.">
        <title>Antigenic diversity is generated by distinct evolutionary mechanisms in African trypanosome species.</title>
        <authorList>
            <person name="Jackson A.P."/>
            <person name="Berry A."/>
            <person name="Aslett M."/>
            <person name="Allison H.C."/>
            <person name="Burton P."/>
            <person name="Vavrova-Anderson J."/>
            <person name="Brown R."/>
            <person name="Browne H."/>
            <person name="Corton N."/>
            <person name="Hauser H."/>
            <person name="Gamble J."/>
            <person name="Gilderthorp R."/>
            <person name="Marcello L."/>
            <person name="McQuillan J."/>
            <person name="Otto T.D."/>
            <person name="Quail M.A."/>
            <person name="Sanders M.J."/>
            <person name="van Tonder A."/>
            <person name="Ginger M.L."/>
            <person name="Field M.C."/>
            <person name="Barry J.D."/>
            <person name="Hertz-Fowler C."/>
            <person name="Berriman M."/>
        </authorList>
    </citation>
    <scope>NUCLEOTIDE SEQUENCE</scope>
    <source>
        <strain evidence="2">IL3000</strain>
    </source>
</reference>
<accession>G0UZY4</accession>
<sequence length="109" mass="12676">MLHNYDILYFFLHLDLCKTINDMVKISPHGIQGVSGSDGIIMLFPVRFYLFSTNCITTIFGVNIAWSLLELNIRKCKRASSLYILKYCCYFPCFFRIDHVDRSNGMSFV</sequence>
<keyword evidence="1" id="KW-1133">Transmembrane helix</keyword>
<evidence type="ECO:0000256" key="1">
    <source>
        <dbReference type="SAM" id="Phobius"/>
    </source>
</evidence>
<name>G0UZY4_TRYCI</name>
<evidence type="ECO:0000313" key="2">
    <source>
        <dbReference type="EMBL" id="CCC94953.1"/>
    </source>
</evidence>
<dbReference type="AlphaFoldDB" id="G0UZY4"/>
<dbReference type="EMBL" id="HE575324">
    <property type="protein sequence ID" value="CCC94953.1"/>
    <property type="molecule type" value="Genomic_DNA"/>
</dbReference>
<keyword evidence="1" id="KW-0472">Membrane</keyword>
<keyword evidence="1" id="KW-0812">Transmembrane</keyword>
<protein>
    <submittedName>
        <fullName evidence="2">Uncharacterized protein</fullName>
    </submittedName>
</protein>
<feature type="transmembrane region" description="Helical" evidence="1">
    <location>
        <begin position="48"/>
        <end position="69"/>
    </location>
</feature>
<organism evidence="2">
    <name type="scientific">Trypanosoma congolense (strain IL3000)</name>
    <dbReference type="NCBI Taxonomy" id="1068625"/>
    <lineage>
        <taxon>Eukaryota</taxon>
        <taxon>Discoba</taxon>
        <taxon>Euglenozoa</taxon>
        <taxon>Kinetoplastea</taxon>
        <taxon>Metakinetoplastina</taxon>
        <taxon>Trypanosomatida</taxon>
        <taxon>Trypanosomatidae</taxon>
        <taxon>Trypanosoma</taxon>
        <taxon>Nannomonas</taxon>
    </lineage>
</organism>